<dbReference type="EMBL" id="NIQU01000006">
    <property type="protein sequence ID" value="PIA67646.1"/>
    <property type="molecule type" value="Genomic_DNA"/>
</dbReference>
<dbReference type="SUPFAM" id="SSF51735">
    <property type="entry name" value="NAD(P)-binding Rossmann-fold domains"/>
    <property type="match status" value="1"/>
</dbReference>
<organism evidence="2 3">
    <name type="scientific">Pseudomonas sediminis</name>
    <dbReference type="NCBI Taxonomy" id="1691904"/>
    <lineage>
        <taxon>Bacteria</taxon>
        <taxon>Pseudomonadati</taxon>
        <taxon>Pseudomonadota</taxon>
        <taxon>Gammaproteobacteria</taxon>
        <taxon>Pseudomonadales</taxon>
        <taxon>Pseudomonadaceae</taxon>
        <taxon>Pseudomonas</taxon>
    </lineage>
</organism>
<dbReference type="InterPro" id="IPR050700">
    <property type="entry name" value="YIM1/Zinc_Alcohol_DH_Fams"/>
</dbReference>
<feature type="domain" description="Enoyl reductase (ER)" evidence="1">
    <location>
        <begin position="14"/>
        <end position="333"/>
    </location>
</feature>
<protein>
    <submittedName>
        <fullName evidence="2">NADPH:quinone oxidoreductase</fullName>
    </submittedName>
</protein>
<dbReference type="InterPro" id="IPR013154">
    <property type="entry name" value="ADH-like_N"/>
</dbReference>
<gene>
    <name evidence="2" type="ORF">CDO35_15625</name>
</gene>
<evidence type="ECO:0000313" key="3">
    <source>
        <dbReference type="Proteomes" id="UP000229504"/>
    </source>
</evidence>
<dbReference type="PANTHER" id="PTHR11695:SF294">
    <property type="entry name" value="RETICULON-4-INTERACTING PROTEIN 1, MITOCHONDRIAL"/>
    <property type="match status" value="1"/>
</dbReference>
<reference evidence="3" key="1">
    <citation type="submission" date="2017-06" db="EMBL/GenBank/DDBJ databases">
        <authorList>
            <person name="Rastogi G."/>
            <person name="Vaishampayan P."/>
            <person name="Seuylemezian A."/>
        </authorList>
    </citation>
    <scope>NUCLEOTIDE SEQUENCE [LARGE SCALE GENOMIC DNA]</scope>
    <source>
        <strain evidence="3">PI11</strain>
    </source>
</reference>
<dbReference type="CDD" id="cd05289">
    <property type="entry name" value="MDR_like_2"/>
    <property type="match status" value="1"/>
</dbReference>
<comment type="caution">
    <text evidence="2">The sequence shown here is derived from an EMBL/GenBank/DDBJ whole genome shotgun (WGS) entry which is preliminary data.</text>
</comment>
<dbReference type="Gene3D" id="3.90.180.10">
    <property type="entry name" value="Medium-chain alcohol dehydrogenases, catalytic domain"/>
    <property type="match status" value="1"/>
</dbReference>
<dbReference type="Pfam" id="PF08240">
    <property type="entry name" value="ADH_N"/>
    <property type="match status" value="1"/>
</dbReference>
<name>A0A2G5FI30_9PSED</name>
<dbReference type="AlphaFoldDB" id="A0A2G5FI30"/>
<dbReference type="InterPro" id="IPR036291">
    <property type="entry name" value="NAD(P)-bd_dom_sf"/>
</dbReference>
<evidence type="ECO:0000313" key="2">
    <source>
        <dbReference type="EMBL" id="PIA67646.1"/>
    </source>
</evidence>
<dbReference type="Gene3D" id="3.40.50.720">
    <property type="entry name" value="NAD(P)-binding Rossmann-like Domain"/>
    <property type="match status" value="1"/>
</dbReference>
<dbReference type="SUPFAM" id="SSF50129">
    <property type="entry name" value="GroES-like"/>
    <property type="match status" value="1"/>
</dbReference>
<sequence length="336" mass="36153">MISMKAFVIERYSKQEPVRLVDVPEPTLGEQDVLVQIHAASINPLDLKIRSGALKRILPLRLPLVLGNDLAGVVTQVGAKVQGFKPGDEVYARTDTRRIGTFAEFIAVAESNLALKPASLSMEEAASIPLVGLTAWQALVEKGQLRKGQKVFIHAGSGGVGTLAIQLAKHLGAYVAATTSSANVALVKSLGADLVIDYKKDDFAKTLRDYDLVLHSLGDEELAQSVSVLRPGGQLITLSGPPDPAFARSAGMPKLLQLIVGLLSRKIRKRAAQRRVSYAFLFMRGSGEQLARLAELIDSGVIRPVVDKVFPFEATDEALAYVDSGRAKGKVVVRVR</sequence>
<dbReference type="Proteomes" id="UP000229504">
    <property type="component" value="Unassembled WGS sequence"/>
</dbReference>
<evidence type="ECO:0000259" key="1">
    <source>
        <dbReference type="SMART" id="SM00829"/>
    </source>
</evidence>
<dbReference type="Pfam" id="PF13602">
    <property type="entry name" value="ADH_zinc_N_2"/>
    <property type="match status" value="1"/>
</dbReference>
<proteinExistence type="predicted"/>
<dbReference type="PANTHER" id="PTHR11695">
    <property type="entry name" value="ALCOHOL DEHYDROGENASE RELATED"/>
    <property type="match status" value="1"/>
</dbReference>
<dbReference type="InterPro" id="IPR020843">
    <property type="entry name" value="ER"/>
</dbReference>
<accession>A0A2G5FI30</accession>
<dbReference type="InterPro" id="IPR011032">
    <property type="entry name" value="GroES-like_sf"/>
</dbReference>
<dbReference type="GO" id="GO:0016491">
    <property type="term" value="F:oxidoreductase activity"/>
    <property type="evidence" value="ECO:0007669"/>
    <property type="project" value="InterPro"/>
</dbReference>
<dbReference type="SMART" id="SM00829">
    <property type="entry name" value="PKS_ER"/>
    <property type="match status" value="1"/>
</dbReference>